<name>A0AAV1Y2Z1_LUPLU</name>
<accession>A0AAV1Y2Z1</accession>
<evidence type="ECO:0000313" key="2">
    <source>
        <dbReference type="Proteomes" id="UP001497480"/>
    </source>
</evidence>
<dbReference type="AlphaFoldDB" id="A0AAV1Y2Z1"/>
<organism evidence="1 2">
    <name type="scientific">Lupinus luteus</name>
    <name type="common">European yellow lupine</name>
    <dbReference type="NCBI Taxonomy" id="3873"/>
    <lineage>
        <taxon>Eukaryota</taxon>
        <taxon>Viridiplantae</taxon>
        <taxon>Streptophyta</taxon>
        <taxon>Embryophyta</taxon>
        <taxon>Tracheophyta</taxon>
        <taxon>Spermatophyta</taxon>
        <taxon>Magnoliopsida</taxon>
        <taxon>eudicotyledons</taxon>
        <taxon>Gunneridae</taxon>
        <taxon>Pentapetalae</taxon>
        <taxon>rosids</taxon>
        <taxon>fabids</taxon>
        <taxon>Fabales</taxon>
        <taxon>Fabaceae</taxon>
        <taxon>Papilionoideae</taxon>
        <taxon>50 kb inversion clade</taxon>
        <taxon>genistoids sensu lato</taxon>
        <taxon>core genistoids</taxon>
        <taxon>Genisteae</taxon>
        <taxon>Lupinus</taxon>
    </lineage>
</organism>
<dbReference type="Proteomes" id="UP001497480">
    <property type="component" value="Unassembled WGS sequence"/>
</dbReference>
<protein>
    <submittedName>
        <fullName evidence="1">Uncharacterized protein</fullName>
    </submittedName>
</protein>
<keyword evidence="2" id="KW-1185">Reference proteome</keyword>
<evidence type="ECO:0000313" key="1">
    <source>
        <dbReference type="EMBL" id="CAL0328361.1"/>
    </source>
</evidence>
<proteinExistence type="predicted"/>
<reference evidence="1 2" key="1">
    <citation type="submission" date="2024-03" db="EMBL/GenBank/DDBJ databases">
        <authorList>
            <person name="Martinez-Hernandez J."/>
        </authorList>
    </citation>
    <scope>NUCLEOTIDE SEQUENCE [LARGE SCALE GENOMIC DNA]</scope>
</reference>
<sequence length="49" mass="5725">MVYQNSTTSSMPREALSCTISVNFYPTRRRKLPDHFENPRAFVVVNLHL</sequence>
<comment type="caution">
    <text evidence="1">The sequence shown here is derived from an EMBL/GenBank/DDBJ whole genome shotgun (WGS) entry which is preliminary data.</text>
</comment>
<dbReference type="EMBL" id="CAXHTB010000021">
    <property type="protein sequence ID" value="CAL0328361.1"/>
    <property type="molecule type" value="Genomic_DNA"/>
</dbReference>
<gene>
    <name evidence="1" type="ORF">LLUT_LOCUS29421</name>
</gene>